<dbReference type="EMBL" id="AJWK01023175">
    <property type="status" value="NOT_ANNOTATED_CDS"/>
    <property type="molecule type" value="Genomic_DNA"/>
</dbReference>
<dbReference type="VEuPathDB" id="VectorBase:LLOJ007018"/>
<feature type="region of interest" description="Disordered" evidence="1">
    <location>
        <begin position="132"/>
        <end position="161"/>
    </location>
</feature>
<feature type="compositionally biased region" description="Basic and acidic residues" evidence="1">
    <location>
        <begin position="23"/>
        <end position="36"/>
    </location>
</feature>
<evidence type="ECO:0000313" key="2">
    <source>
        <dbReference type="EnsemblMetazoa" id="LLOJ007018-PA"/>
    </source>
</evidence>
<feature type="compositionally biased region" description="Polar residues" evidence="1">
    <location>
        <begin position="132"/>
        <end position="144"/>
    </location>
</feature>
<name>A0A1B0CQ69_LUTLO</name>
<evidence type="ECO:0000313" key="3">
    <source>
        <dbReference type="Proteomes" id="UP000092461"/>
    </source>
</evidence>
<organism evidence="2 3">
    <name type="scientific">Lutzomyia longipalpis</name>
    <name type="common">Sand fly</name>
    <dbReference type="NCBI Taxonomy" id="7200"/>
    <lineage>
        <taxon>Eukaryota</taxon>
        <taxon>Metazoa</taxon>
        <taxon>Ecdysozoa</taxon>
        <taxon>Arthropoda</taxon>
        <taxon>Hexapoda</taxon>
        <taxon>Insecta</taxon>
        <taxon>Pterygota</taxon>
        <taxon>Neoptera</taxon>
        <taxon>Endopterygota</taxon>
        <taxon>Diptera</taxon>
        <taxon>Nematocera</taxon>
        <taxon>Psychodoidea</taxon>
        <taxon>Psychodidae</taxon>
        <taxon>Lutzomyia</taxon>
        <taxon>Lutzomyia</taxon>
    </lineage>
</organism>
<dbReference type="Proteomes" id="UP000092461">
    <property type="component" value="Unassembled WGS sequence"/>
</dbReference>
<sequence>MQTVRISKVEREYENRATATTAPKREKFLKEREPQRPHQHPLRRVQRSQAIANQQHPPQYPEMVPHSPVRTYAYQPFLGDLQVSRKIPWRFNSTDPTSHSTEAKGGETAVPRHICNYKRGLHRQFGNTNLISSTNSMGIQTSNQSTSKSKKKKKKTHRTAALWAKYKKMRDELREKTMENDKQN</sequence>
<accession>A0A1B0CQ69</accession>
<feature type="region of interest" description="Disordered" evidence="1">
    <location>
        <begin position="1"/>
        <end position="47"/>
    </location>
</feature>
<dbReference type="EnsemblMetazoa" id="LLOJ007018-RA">
    <property type="protein sequence ID" value="LLOJ007018-PA"/>
    <property type="gene ID" value="LLOJ007018"/>
</dbReference>
<evidence type="ECO:0000256" key="1">
    <source>
        <dbReference type="SAM" id="MobiDB-lite"/>
    </source>
</evidence>
<proteinExistence type="predicted"/>
<feature type="compositionally biased region" description="Basic residues" evidence="1">
    <location>
        <begin position="148"/>
        <end position="158"/>
    </location>
</feature>
<keyword evidence="3" id="KW-1185">Reference proteome</keyword>
<feature type="compositionally biased region" description="Basic residues" evidence="1">
    <location>
        <begin position="37"/>
        <end position="46"/>
    </location>
</feature>
<reference evidence="2" key="1">
    <citation type="submission" date="2020-05" db="UniProtKB">
        <authorList>
            <consortium name="EnsemblMetazoa"/>
        </authorList>
    </citation>
    <scope>IDENTIFICATION</scope>
    <source>
        <strain evidence="2">Jacobina</strain>
    </source>
</reference>
<dbReference type="AlphaFoldDB" id="A0A1B0CQ69"/>
<protein>
    <submittedName>
        <fullName evidence="2">Uncharacterized protein</fullName>
    </submittedName>
</protein>